<evidence type="ECO:0000313" key="1">
    <source>
        <dbReference type="EMBL" id="ANF52952.1"/>
    </source>
</evidence>
<evidence type="ECO:0000313" key="2">
    <source>
        <dbReference type="Proteomes" id="UP000077824"/>
    </source>
</evidence>
<dbReference type="Proteomes" id="UP000077824">
    <property type="component" value="Chromosome"/>
</dbReference>
<protein>
    <recommendedName>
        <fullName evidence="3">SpoVT-AbrB domain-containing protein</fullName>
    </recommendedName>
</protein>
<dbReference type="EMBL" id="CP015199">
    <property type="protein sequence ID" value="ANF52952.1"/>
    <property type="molecule type" value="Genomic_DNA"/>
</dbReference>
<dbReference type="KEGG" id="chh:A0O34_21570"/>
<evidence type="ECO:0008006" key="3">
    <source>
        <dbReference type="Google" id="ProtNLM"/>
    </source>
</evidence>
<keyword evidence="2" id="KW-1185">Reference proteome</keyword>
<sequence>MGYPTKVQVIKRKTSEQWYVNFPSAVAQAIEFKQGEVVEWIIDDNQRLILQRSDESVEDLKKKLPKKP</sequence>
<dbReference type="RefSeq" id="WP_066759258.1">
    <property type="nucleotide sequence ID" value="NZ_CP015199.1"/>
</dbReference>
<reference evidence="1 2" key="1">
    <citation type="submission" date="2016-04" db="EMBL/GenBank/DDBJ databases">
        <title>Complete Genome Sequence of Chryseobacterium sp. IHBB 10212.</title>
        <authorList>
            <person name="Pal M."/>
            <person name="Swarnkar M.K."/>
            <person name="Kaushal K."/>
            <person name="Chhibber S."/>
            <person name="Singh A.K."/>
            <person name="Gulati A."/>
        </authorList>
    </citation>
    <scope>NUCLEOTIDE SEQUENCE [LARGE SCALE GENOMIC DNA]</scope>
    <source>
        <strain evidence="1 2">IHBB 10212</strain>
    </source>
</reference>
<name>A0A172Y1G9_9FLAO</name>
<organism evidence="1 2">
    <name type="scientific">Chryseobacterium glaciei</name>
    <dbReference type="NCBI Taxonomy" id="1685010"/>
    <lineage>
        <taxon>Bacteria</taxon>
        <taxon>Pseudomonadati</taxon>
        <taxon>Bacteroidota</taxon>
        <taxon>Flavobacteriia</taxon>
        <taxon>Flavobacteriales</taxon>
        <taxon>Weeksellaceae</taxon>
        <taxon>Chryseobacterium group</taxon>
        <taxon>Chryseobacterium</taxon>
    </lineage>
</organism>
<dbReference type="STRING" id="1685010.A0O34_21570"/>
<dbReference type="AlphaFoldDB" id="A0A172Y1G9"/>
<proteinExistence type="predicted"/>
<accession>A0A172Y1G9</accession>
<gene>
    <name evidence="1" type="ORF">A0O34_21570</name>
</gene>
<dbReference type="OrthoDB" id="839747at2"/>